<keyword evidence="2" id="KW-0378">Hydrolase</keyword>
<proteinExistence type="predicted"/>
<dbReference type="EMBL" id="JAVRIC010000002">
    <property type="protein sequence ID" value="MDT0496189.1"/>
    <property type="molecule type" value="Genomic_DNA"/>
</dbReference>
<gene>
    <name evidence="2" type="ORF">RM530_02255</name>
</gene>
<dbReference type="InterPro" id="IPR029058">
    <property type="entry name" value="AB_hydrolase_fold"/>
</dbReference>
<organism evidence="2 3">
    <name type="scientific">Banduia mediterranea</name>
    <dbReference type="NCBI Taxonomy" id="3075609"/>
    <lineage>
        <taxon>Bacteria</taxon>
        <taxon>Pseudomonadati</taxon>
        <taxon>Pseudomonadota</taxon>
        <taxon>Gammaproteobacteria</taxon>
        <taxon>Nevskiales</taxon>
        <taxon>Algiphilaceae</taxon>
        <taxon>Banduia</taxon>
    </lineage>
</organism>
<evidence type="ECO:0000259" key="1">
    <source>
        <dbReference type="Pfam" id="PF12697"/>
    </source>
</evidence>
<dbReference type="Gene3D" id="3.40.50.1820">
    <property type="entry name" value="alpha/beta hydrolase"/>
    <property type="match status" value="1"/>
</dbReference>
<evidence type="ECO:0000313" key="2">
    <source>
        <dbReference type="EMBL" id="MDT0496189.1"/>
    </source>
</evidence>
<dbReference type="RefSeq" id="WP_311363578.1">
    <property type="nucleotide sequence ID" value="NZ_JAVRIC010000002.1"/>
</dbReference>
<sequence length="261" mass="28269">MKSFDINARGRRLAVSQWGDVQADAPAWVLMHGGLDCTSTWKDLPERLHVLTGLPVVSYDRYGHGRSEKLAERRRLVYRHEESGPAFEEVLGACGVGQALILGHSDGGAMGILAAAAHPETVVGVMACAPTVALEPAMIQAMTQAKTAFESGGLNERLRRHHGDNTDAMFWGWYDAWTAPESSTWDMSAQIAAVRCPVQALFGQDDEYGWRPSAQALIAHARTRIEVAALPGVGHHPQHQARLAVEEGVQRLLHAVASGSP</sequence>
<dbReference type="InterPro" id="IPR000073">
    <property type="entry name" value="AB_hydrolase_1"/>
</dbReference>
<dbReference type="GO" id="GO:0016787">
    <property type="term" value="F:hydrolase activity"/>
    <property type="evidence" value="ECO:0007669"/>
    <property type="project" value="UniProtKB-KW"/>
</dbReference>
<evidence type="ECO:0000313" key="3">
    <source>
        <dbReference type="Proteomes" id="UP001254608"/>
    </source>
</evidence>
<dbReference type="SUPFAM" id="SSF53474">
    <property type="entry name" value="alpha/beta-Hydrolases"/>
    <property type="match status" value="1"/>
</dbReference>
<reference evidence="2 3" key="1">
    <citation type="submission" date="2023-09" db="EMBL/GenBank/DDBJ databases">
        <authorList>
            <person name="Rey-Velasco X."/>
        </authorList>
    </citation>
    <scope>NUCLEOTIDE SEQUENCE [LARGE SCALE GENOMIC DNA]</scope>
    <source>
        <strain evidence="2 3">W345</strain>
    </source>
</reference>
<accession>A0ABU2WE96</accession>
<dbReference type="Pfam" id="PF12697">
    <property type="entry name" value="Abhydrolase_6"/>
    <property type="match status" value="1"/>
</dbReference>
<feature type="domain" description="AB hydrolase-1" evidence="1">
    <location>
        <begin position="29"/>
        <end position="241"/>
    </location>
</feature>
<dbReference type="PANTHER" id="PTHR43689">
    <property type="entry name" value="HYDROLASE"/>
    <property type="match status" value="1"/>
</dbReference>
<dbReference type="PANTHER" id="PTHR43689:SF8">
    <property type="entry name" value="ALPHA_BETA-HYDROLASES SUPERFAMILY PROTEIN"/>
    <property type="match status" value="1"/>
</dbReference>
<keyword evidence="3" id="KW-1185">Reference proteome</keyword>
<dbReference type="Proteomes" id="UP001254608">
    <property type="component" value="Unassembled WGS sequence"/>
</dbReference>
<comment type="caution">
    <text evidence="2">The sequence shown here is derived from an EMBL/GenBank/DDBJ whole genome shotgun (WGS) entry which is preliminary data.</text>
</comment>
<name>A0ABU2WE96_9GAMM</name>
<protein>
    <submittedName>
        <fullName evidence="2">Alpha/beta hydrolase</fullName>
    </submittedName>
</protein>